<dbReference type="GO" id="GO:0015937">
    <property type="term" value="P:coenzyme A biosynthetic process"/>
    <property type="evidence" value="ECO:0007669"/>
    <property type="project" value="UniProtKB-UniRule"/>
</dbReference>
<feature type="binding site" evidence="9">
    <location>
        <position position="9"/>
    </location>
    <ligand>
        <name>substrate</name>
    </ligand>
</feature>
<dbReference type="PANTHER" id="PTHR21342">
    <property type="entry name" value="PHOSPHOPANTETHEINE ADENYLYLTRANSFERASE"/>
    <property type="match status" value="1"/>
</dbReference>
<evidence type="ECO:0000256" key="4">
    <source>
        <dbReference type="ARBA" id="ARBA00022741"/>
    </source>
</evidence>
<dbReference type="NCBIfam" id="TIGR00125">
    <property type="entry name" value="cyt_tran_rel"/>
    <property type="match status" value="1"/>
</dbReference>
<dbReference type="CDD" id="cd02163">
    <property type="entry name" value="PPAT"/>
    <property type="match status" value="1"/>
</dbReference>
<keyword evidence="5 9" id="KW-0067">ATP-binding</keyword>
<protein>
    <recommendedName>
        <fullName evidence="9">Phosphopantetheine adenylyltransferase</fullName>
        <ecNumber evidence="9">2.7.7.3</ecNumber>
    </recommendedName>
    <alternativeName>
        <fullName evidence="9">Dephospho-CoA pyrophosphorylase</fullName>
    </alternativeName>
    <alternativeName>
        <fullName evidence="9">Pantetheine-phosphate adenylyltransferase</fullName>
        <shortName evidence="9">PPAT</shortName>
    </alternativeName>
</protein>
<dbReference type="NCBIfam" id="TIGR01510">
    <property type="entry name" value="coaD_prev_kdtB"/>
    <property type="match status" value="1"/>
</dbReference>
<dbReference type="GO" id="GO:0004595">
    <property type="term" value="F:pantetheine-phosphate adenylyltransferase activity"/>
    <property type="evidence" value="ECO:0007669"/>
    <property type="project" value="UniProtKB-UniRule"/>
</dbReference>
<comment type="cofactor">
    <cofactor evidence="9">
        <name>Mg(2+)</name>
        <dbReference type="ChEBI" id="CHEBI:18420"/>
    </cofactor>
</comment>
<feature type="site" description="Transition state stabilizer" evidence="9">
    <location>
        <position position="17"/>
    </location>
</feature>
<dbReference type="PANTHER" id="PTHR21342:SF1">
    <property type="entry name" value="PHOSPHOPANTETHEINE ADENYLYLTRANSFERASE"/>
    <property type="match status" value="1"/>
</dbReference>
<comment type="function">
    <text evidence="9">Reversibly transfers an adenylyl group from ATP to 4'-phosphopantetheine, yielding dephospho-CoA (dPCoA) and pyrophosphate.</text>
</comment>
<keyword evidence="3 9" id="KW-0548">Nucleotidyltransferase</keyword>
<evidence type="ECO:0000313" key="12">
    <source>
        <dbReference type="Proteomes" id="UP000031620"/>
    </source>
</evidence>
<keyword evidence="7 9" id="KW-0173">Coenzyme A biosynthesis</keyword>
<feature type="binding site" evidence="9">
    <location>
        <begin position="9"/>
        <end position="10"/>
    </location>
    <ligand>
        <name>ATP</name>
        <dbReference type="ChEBI" id="CHEBI:30616"/>
    </ligand>
</feature>
<feature type="binding site" evidence="9">
    <location>
        <begin position="88"/>
        <end position="90"/>
    </location>
    <ligand>
        <name>ATP</name>
        <dbReference type="ChEBI" id="CHEBI:30616"/>
    </ligand>
</feature>
<organism evidence="11 12">
    <name type="scientific">Paucilactobacillus hokkaidonensis JCM 18461</name>
    <dbReference type="NCBI Taxonomy" id="1291742"/>
    <lineage>
        <taxon>Bacteria</taxon>
        <taxon>Bacillati</taxon>
        <taxon>Bacillota</taxon>
        <taxon>Bacilli</taxon>
        <taxon>Lactobacillales</taxon>
        <taxon>Lactobacillaceae</taxon>
        <taxon>Paucilactobacillus</taxon>
    </lineage>
</organism>
<evidence type="ECO:0000256" key="5">
    <source>
        <dbReference type="ARBA" id="ARBA00022840"/>
    </source>
</evidence>
<dbReference type="GO" id="GO:0005524">
    <property type="term" value="F:ATP binding"/>
    <property type="evidence" value="ECO:0007669"/>
    <property type="project" value="UniProtKB-KW"/>
</dbReference>
<reference evidence="11 12" key="1">
    <citation type="submission" date="2014-11" db="EMBL/GenBank/DDBJ databases">
        <title>Complete genome sequence and analysis of Lactobacillus hokkaidonensis LOOC260T.</title>
        <authorList>
            <person name="Tanizawa Y."/>
            <person name="Tohno M."/>
            <person name="Kaminuma E."/>
            <person name="Nakamura Y."/>
            <person name="Arita M."/>
        </authorList>
    </citation>
    <scope>NUCLEOTIDE SEQUENCE [LARGE SCALE GENOMIC DNA]</scope>
    <source>
        <strain evidence="11 12">LOOC260</strain>
    </source>
</reference>
<feature type="binding site" evidence="9">
    <location>
        <position position="98"/>
    </location>
    <ligand>
        <name>ATP</name>
        <dbReference type="ChEBI" id="CHEBI:30616"/>
    </ligand>
</feature>
<proteinExistence type="inferred from homology"/>
<evidence type="ECO:0000259" key="10">
    <source>
        <dbReference type="Pfam" id="PF01467"/>
    </source>
</evidence>
<dbReference type="RefSeq" id="WP_041093811.1">
    <property type="nucleotide sequence ID" value="NZ_AP014680.1"/>
</dbReference>
<feature type="binding site" evidence="9">
    <location>
        <position position="17"/>
    </location>
    <ligand>
        <name>ATP</name>
        <dbReference type="ChEBI" id="CHEBI:30616"/>
    </ligand>
</feature>
<keyword evidence="1 9" id="KW-0963">Cytoplasm</keyword>
<comment type="subunit">
    <text evidence="9">Homohexamer.</text>
</comment>
<dbReference type="Pfam" id="PF01467">
    <property type="entry name" value="CTP_transf_like"/>
    <property type="match status" value="1"/>
</dbReference>
<dbReference type="HOGENOM" id="CLU_100149_0_1_9"/>
<dbReference type="PRINTS" id="PR01020">
    <property type="entry name" value="LPSBIOSNTHSS"/>
</dbReference>
<feature type="domain" description="Cytidyltransferase-like" evidence="10">
    <location>
        <begin position="5"/>
        <end position="133"/>
    </location>
</feature>
<keyword evidence="6 9" id="KW-0460">Magnesium</keyword>
<dbReference type="GO" id="GO:0005737">
    <property type="term" value="C:cytoplasm"/>
    <property type="evidence" value="ECO:0007669"/>
    <property type="project" value="UniProtKB-SubCell"/>
</dbReference>
<evidence type="ECO:0000256" key="1">
    <source>
        <dbReference type="ARBA" id="ARBA00022490"/>
    </source>
</evidence>
<name>A0A0A1GZH4_9LACO</name>
<keyword evidence="2 9" id="KW-0808">Transferase</keyword>
<gene>
    <name evidence="9" type="primary">coaD</name>
    <name evidence="11" type="ORF">LOOC260_113350</name>
</gene>
<dbReference type="STRING" id="1291742.LOOC260_113350"/>
<dbReference type="HAMAP" id="MF_00151">
    <property type="entry name" value="PPAT_bact"/>
    <property type="match status" value="1"/>
</dbReference>
<evidence type="ECO:0000256" key="3">
    <source>
        <dbReference type="ARBA" id="ARBA00022695"/>
    </source>
</evidence>
<dbReference type="InterPro" id="IPR004821">
    <property type="entry name" value="Cyt_trans-like"/>
</dbReference>
<dbReference type="EMBL" id="AP014680">
    <property type="protein sequence ID" value="BAP85871.1"/>
    <property type="molecule type" value="Genomic_DNA"/>
</dbReference>
<dbReference type="KEGG" id="lho:LOOC260_113350"/>
<dbReference type="Gene3D" id="3.40.50.620">
    <property type="entry name" value="HUPs"/>
    <property type="match status" value="1"/>
</dbReference>
<dbReference type="UniPathway" id="UPA00241">
    <property type="reaction ID" value="UER00355"/>
</dbReference>
<dbReference type="InterPro" id="IPR001980">
    <property type="entry name" value="PPAT"/>
</dbReference>
<keyword evidence="4 9" id="KW-0547">Nucleotide-binding</keyword>
<feature type="binding site" evidence="9">
    <location>
        <begin position="123"/>
        <end position="129"/>
    </location>
    <ligand>
        <name>ATP</name>
        <dbReference type="ChEBI" id="CHEBI:30616"/>
    </ligand>
</feature>
<evidence type="ECO:0000256" key="9">
    <source>
        <dbReference type="HAMAP-Rule" id="MF_00151"/>
    </source>
</evidence>
<dbReference type="Proteomes" id="UP000031620">
    <property type="component" value="Chromosome"/>
</dbReference>
<evidence type="ECO:0000256" key="8">
    <source>
        <dbReference type="ARBA" id="ARBA00029346"/>
    </source>
</evidence>
<evidence type="ECO:0000313" key="11">
    <source>
        <dbReference type="EMBL" id="BAP85871.1"/>
    </source>
</evidence>
<feature type="binding site" evidence="9">
    <location>
        <position position="73"/>
    </location>
    <ligand>
        <name>substrate</name>
    </ligand>
</feature>
<accession>A0A0A1GZH4</accession>
<comment type="catalytic activity">
    <reaction evidence="8 9">
        <text>(R)-4'-phosphopantetheine + ATP + H(+) = 3'-dephospho-CoA + diphosphate</text>
        <dbReference type="Rhea" id="RHEA:19801"/>
        <dbReference type="ChEBI" id="CHEBI:15378"/>
        <dbReference type="ChEBI" id="CHEBI:30616"/>
        <dbReference type="ChEBI" id="CHEBI:33019"/>
        <dbReference type="ChEBI" id="CHEBI:57328"/>
        <dbReference type="ChEBI" id="CHEBI:61723"/>
        <dbReference type="EC" id="2.7.7.3"/>
    </reaction>
</comment>
<dbReference type="InterPro" id="IPR014729">
    <property type="entry name" value="Rossmann-like_a/b/a_fold"/>
</dbReference>
<dbReference type="EC" id="2.7.7.3" evidence="9"/>
<feature type="binding site" evidence="9">
    <location>
        <position position="41"/>
    </location>
    <ligand>
        <name>substrate</name>
    </ligand>
</feature>
<dbReference type="SUPFAM" id="SSF52374">
    <property type="entry name" value="Nucleotidylyl transferase"/>
    <property type="match status" value="1"/>
</dbReference>
<evidence type="ECO:0000256" key="6">
    <source>
        <dbReference type="ARBA" id="ARBA00022842"/>
    </source>
</evidence>
<dbReference type="AlphaFoldDB" id="A0A0A1GZH4"/>
<feature type="binding site" evidence="9">
    <location>
        <position position="87"/>
    </location>
    <ligand>
        <name>substrate</name>
    </ligand>
</feature>
<comment type="similarity">
    <text evidence="9">Belongs to the bacterial CoaD family.</text>
</comment>
<evidence type="ECO:0000256" key="7">
    <source>
        <dbReference type="ARBA" id="ARBA00022993"/>
    </source>
</evidence>
<comment type="pathway">
    <text evidence="9">Cofactor biosynthesis; coenzyme A biosynthesis; CoA from (R)-pantothenate: step 4/5.</text>
</comment>
<sequence length="160" mass="17995">MKVAIFPGSFDPLTLGHLDLIKRGSQLFDQLAVAVMVNTSKQPVFTVEERIDQIKSAVVSYDNVSVITADELTVNLMNKMGADYLLRGLRNTNDFQYERDIAAMNQHLDDQVETLFMLADPKYQHLSSSLIKEVAKFGGDVSDYLPGQVAEQLTEKLRRK</sequence>
<comment type="subcellular location">
    <subcellularLocation>
        <location evidence="9">Cytoplasm</location>
    </subcellularLocation>
</comment>
<evidence type="ECO:0000256" key="2">
    <source>
        <dbReference type="ARBA" id="ARBA00022679"/>
    </source>
</evidence>